<feature type="chain" id="PRO_5038394280" evidence="2">
    <location>
        <begin position="26"/>
        <end position="330"/>
    </location>
</feature>
<dbReference type="Proteomes" id="UP000824001">
    <property type="component" value="Unassembled WGS sequence"/>
</dbReference>
<feature type="domain" description="SLH" evidence="3">
    <location>
        <begin position="145"/>
        <end position="208"/>
    </location>
</feature>
<sequence>MRALTRVTAAALLAALLLFAAPVLAAGSSADPLVTVSSAERWAEGVLSDVKDDISSALAGNSCRSLELGPAGRLRLEGGASLVLLEGSARMEVSGRVINASRGAAAVSGSVNPGELYIAAPGSSASLSGNAEILVWGGAKLVEGAEMSFTDVAEGSWYYDYVRSAVAAGLIDGVTETTFEPESGFTRAQAVKIAACLHQYYHTGSVTLTNGAEFWASTYIEYAVSNGVAAEKYASMGVSELNAPINRLDFALLFYYAMPESEYAPINSVVLIPDVTADSAGAAEIYTLYRAGILDGKGEDGSYEPQSGIRRCEAAAILARMLDESLRVAA</sequence>
<dbReference type="PANTHER" id="PTHR43308">
    <property type="entry name" value="OUTER MEMBRANE PROTEIN ALPHA-RELATED"/>
    <property type="match status" value="1"/>
</dbReference>
<name>A0A9D1JWB2_9FIRM</name>
<keyword evidence="2" id="KW-0732">Signal</keyword>
<proteinExistence type="predicted"/>
<evidence type="ECO:0000256" key="1">
    <source>
        <dbReference type="ARBA" id="ARBA00022737"/>
    </source>
</evidence>
<dbReference type="InterPro" id="IPR051465">
    <property type="entry name" value="Cell_Envelope_Struct_Comp"/>
</dbReference>
<feature type="signal peptide" evidence="2">
    <location>
        <begin position="1"/>
        <end position="25"/>
    </location>
</feature>
<gene>
    <name evidence="4" type="ORF">IAC18_05940</name>
</gene>
<accession>A0A9D1JWB2</accession>
<reference evidence="4" key="2">
    <citation type="journal article" date="2021" name="PeerJ">
        <title>Extensive microbial diversity within the chicken gut microbiome revealed by metagenomics and culture.</title>
        <authorList>
            <person name="Gilroy R."/>
            <person name="Ravi A."/>
            <person name="Getino M."/>
            <person name="Pursley I."/>
            <person name="Horton D.L."/>
            <person name="Alikhan N.F."/>
            <person name="Baker D."/>
            <person name="Gharbi K."/>
            <person name="Hall N."/>
            <person name="Watson M."/>
            <person name="Adriaenssens E.M."/>
            <person name="Foster-Nyarko E."/>
            <person name="Jarju S."/>
            <person name="Secka A."/>
            <person name="Antonio M."/>
            <person name="Oren A."/>
            <person name="Chaudhuri R.R."/>
            <person name="La Ragione R."/>
            <person name="Hildebrand F."/>
            <person name="Pallen M.J."/>
        </authorList>
    </citation>
    <scope>NUCLEOTIDE SEQUENCE</scope>
    <source>
        <strain evidence="4">ChiHjej10B9-9673</strain>
    </source>
</reference>
<feature type="domain" description="SLH" evidence="3">
    <location>
        <begin position="268"/>
        <end position="330"/>
    </location>
</feature>
<reference evidence="4" key="1">
    <citation type="submission" date="2020-10" db="EMBL/GenBank/DDBJ databases">
        <authorList>
            <person name="Gilroy R."/>
        </authorList>
    </citation>
    <scope>NUCLEOTIDE SEQUENCE</scope>
    <source>
        <strain evidence="4">ChiHjej10B9-9673</strain>
    </source>
</reference>
<protein>
    <submittedName>
        <fullName evidence="4">S-layer homology domain-containing protein</fullName>
    </submittedName>
</protein>
<evidence type="ECO:0000313" key="5">
    <source>
        <dbReference type="Proteomes" id="UP000824001"/>
    </source>
</evidence>
<keyword evidence="1" id="KW-0677">Repeat</keyword>
<evidence type="ECO:0000256" key="2">
    <source>
        <dbReference type="SAM" id="SignalP"/>
    </source>
</evidence>
<organism evidence="4 5">
    <name type="scientific">Candidatus Scatomorpha merdipullorum</name>
    <dbReference type="NCBI Taxonomy" id="2840927"/>
    <lineage>
        <taxon>Bacteria</taxon>
        <taxon>Bacillati</taxon>
        <taxon>Bacillota</taxon>
        <taxon>Clostridia</taxon>
        <taxon>Eubacteriales</taxon>
        <taxon>Candidatus Scatomorpha</taxon>
    </lineage>
</organism>
<evidence type="ECO:0000313" key="4">
    <source>
        <dbReference type="EMBL" id="HIS67089.1"/>
    </source>
</evidence>
<dbReference type="PANTHER" id="PTHR43308:SF5">
    <property type="entry name" value="S-LAYER PROTEIN _ PEPTIDOGLYCAN ENDO-BETA-N-ACETYLGLUCOSAMINIDASE"/>
    <property type="match status" value="1"/>
</dbReference>
<dbReference type="InterPro" id="IPR001119">
    <property type="entry name" value="SLH_dom"/>
</dbReference>
<dbReference type="PROSITE" id="PS51272">
    <property type="entry name" value="SLH"/>
    <property type="match status" value="2"/>
</dbReference>
<evidence type="ECO:0000259" key="3">
    <source>
        <dbReference type="PROSITE" id="PS51272"/>
    </source>
</evidence>
<comment type="caution">
    <text evidence="4">The sequence shown here is derived from an EMBL/GenBank/DDBJ whole genome shotgun (WGS) entry which is preliminary data.</text>
</comment>
<dbReference type="AlphaFoldDB" id="A0A9D1JWB2"/>
<dbReference type="Pfam" id="PF00395">
    <property type="entry name" value="SLH"/>
    <property type="match status" value="2"/>
</dbReference>
<dbReference type="EMBL" id="DVJK01000163">
    <property type="protein sequence ID" value="HIS67089.1"/>
    <property type="molecule type" value="Genomic_DNA"/>
</dbReference>